<dbReference type="AlphaFoldDB" id="A0A078AQ04"/>
<feature type="transmembrane region" description="Helical" evidence="1">
    <location>
        <begin position="193"/>
        <end position="213"/>
    </location>
</feature>
<evidence type="ECO:0000313" key="2">
    <source>
        <dbReference type="EMBL" id="CDW84430.1"/>
    </source>
</evidence>
<sequence>MVFSDTIAQKYVDPAYENEVFRSRQHYKELHQHNPPQRRNRDFKPVNYGSFRGILNFKHAEPWAIFKNLKDIREEHHNHPIKWAKIFFGGAVAGVLLGYSWFVAKPQQTLPLRKLFQAAGERPWSGRYFRFYKNVLPQYAFYGGTLALSYQLVFDYLNHHETNGDRPRFVNHMIAVVLISTVVGGLMGGLPKYAFVGFFTSLLLTGPLSWWFLSTTSKFNQNQRPVNIFYENNITPEEVERIQQIDEVETLGIRLKNTSTYGYFVRDQKYL</sequence>
<reference evidence="2 3" key="1">
    <citation type="submission" date="2014-06" db="EMBL/GenBank/DDBJ databases">
        <authorList>
            <person name="Swart Estienne"/>
        </authorList>
    </citation>
    <scope>NUCLEOTIDE SEQUENCE [LARGE SCALE GENOMIC DNA]</scope>
    <source>
        <strain evidence="2 3">130c</strain>
    </source>
</reference>
<evidence type="ECO:0008006" key="4">
    <source>
        <dbReference type="Google" id="ProtNLM"/>
    </source>
</evidence>
<keyword evidence="3" id="KW-1185">Reference proteome</keyword>
<keyword evidence="1" id="KW-0472">Membrane</keyword>
<dbReference type="Proteomes" id="UP000039865">
    <property type="component" value="Unassembled WGS sequence"/>
</dbReference>
<feature type="transmembrane region" description="Helical" evidence="1">
    <location>
        <begin position="83"/>
        <end position="104"/>
    </location>
</feature>
<gene>
    <name evidence="2" type="primary">Contig3959.g4235</name>
    <name evidence="2" type="ORF">STYLEM_13493</name>
</gene>
<name>A0A078AQ04_STYLE</name>
<keyword evidence="1" id="KW-1133">Transmembrane helix</keyword>
<keyword evidence="1" id="KW-0812">Transmembrane</keyword>
<evidence type="ECO:0000313" key="3">
    <source>
        <dbReference type="Proteomes" id="UP000039865"/>
    </source>
</evidence>
<proteinExistence type="predicted"/>
<dbReference type="InParanoid" id="A0A078AQ04"/>
<feature type="transmembrane region" description="Helical" evidence="1">
    <location>
        <begin position="139"/>
        <end position="157"/>
    </location>
</feature>
<organism evidence="2 3">
    <name type="scientific">Stylonychia lemnae</name>
    <name type="common">Ciliate</name>
    <dbReference type="NCBI Taxonomy" id="5949"/>
    <lineage>
        <taxon>Eukaryota</taxon>
        <taxon>Sar</taxon>
        <taxon>Alveolata</taxon>
        <taxon>Ciliophora</taxon>
        <taxon>Intramacronucleata</taxon>
        <taxon>Spirotrichea</taxon>
        <taxon>Stichotrichia</taxon>
        <taxon>Sporadotrichida</taxon>
        <taxon>Oxytrichidae</taxon>
        <taxon>Stylonychinae</taxon>
        <taxon>Stylonychia</taxon>
    </lineage>
</organism>
<protein>
    <recommendedName>
        <fullName evidence="4">Transmembrane protein</fullName>
    </recommendedName>
</protein>
<feature type="transmembrane region" description="Helical" evidence="1">
    <location>
        <begin position="169"/>
        <end position="187"/>
    </location>
</feature>
<dbReference type="OrthoDB" id="308995at2759"/>
<accession>A0A078AQ04</accession>
<dbReference type="EMBL" id="CCKQ01012796">
    <property type="protein sequence ID" value="CDW84430.1"/>
    <property type="molecule type" value="Genomic_DNA"/>
</dbReference>
<evidence type="ECO:0000256" key="1">
    <source>
        <dbReference type="SAM" id="Phobius"/>
    </source>
</evidence>